<organism evidence="3 4">
    <name type="scientific">Pseudomonas azotoformans</name>
    <dbReference type="NCBI Taxonomy" id="47878"/>
    <lineage>
        <taxon>Bacteria</taxon>
        <taxon>Pseudomonadati</taxon>
        <taxon>Pseudomonadota</taxon>
        <taxon>Gammaproteobacteria</taxon>
        <taxon>Pseudomonadales</taxon>
        <taxon>Pseudomonadaceae</taxon>
        <taxon>Pseudomonas</taxon>
    </lineage>
</organism>
<dbReference type="InterPro" id="IPR001173">
    <property type="entry name" value="Glyco_trans_2-like"/>
</dbReference>
<keyword evidence="4" id="KW-1185">Reference proteome</keyword>
<keyword evidence="1" id="KW-0997">Cell inner membrane</keyword>
<protein>
    <submittedName>
        <fullName evidence="3">Glycosyl transferase</fullName>
    </submittedName>
</protein>
<dbReference type="GeneID" id="57376818"/>
<dbReference type="OrthoDB" id="9802649at2"/>
<dbReference type="Proteomes" id="UP000188559">
    <property type="component" value="Unassembled WGS sequence"/>
</dbReference>
<evidence type="ECO:0000313" key="4">
    <source>
        <dbReference type="Proteomes" id="UP000188559"/>
    </source>
</evidence>
<sequence>MNNPDILPQHRVVVLLAAYNGEHWLDEQVQSILKQQDVDVHLHISVDAGRDNTQQMCEAYAVQHSNVTLLPSGRFGSAGRNFFRLLRDVQLTELDYVAFADQDDIWLLDKLKRSTEQLAEHQAGAYSSNVLAFWPDGRHEMLDKAQPQVRWDHLFEAAGPGCSYVLSPPLARALQSFVREHWHALQDVALHDWFTYAFARQAGWAWVIDCRPSLLYRQHGNNEFGANTTWRSMFGRLKRVRKGWWFEQIALITKLVGGESLPPLSDKPFGRRQFAWMFKNARQCRRRRRDQLLFAVLCAVAWCIG</sequence>
<gene>
    <name evidence="3" type="ORF">BLL37_10635</name>
</gene>
<dbReference type="Pfam" id="PF00535">
    <property type="entry name" value="Glycos_transf_2"/>
    <property type="match status" value="1"/>
</dbReference>
<dbReference type="SUPFAM" id="SSF53448">
    <property type="entry name" value="Nucleotide-diphospho-sugar transferases"/>
    <property type="match status" value="1"/>
</dbReference>
<dbReference type="RefSeq" id="WP_071494725.1">
    <property type="nucleotide sequence ID" value="NZ_LT629702.1"/>
</dbReference>
<evidence type="ECO:0000256" key="1">
    <source>
        <dbReference type="ARBA" id="ARBA00022519"/>
    </source>
</evidence>
<reference evidence="3 4" key="1">
    <citation type="submission" date="2016-10" db="EMBL/GenBank/DDBJ databases">
        <title>Pseudomonas lactis sp. nov. and Pseudomonas paralactis sp. nov., isolated from bovine raw milk.</title>
        <authorList>
            <person name="Von Neubeck M."/>
            <person name="Huptas C."/>
            <person name="Glueck C."/>
            <person name="Krewinkel M."/>
            <person name="Stoeckel M."/>
            <person name="Stressler T."/>
            <person name="Fischer L."/>
            <person name="Hinrichs J."/>
            <person name="Scherer S."/>
            <person name="Wenning M."/>
        </authorList>
    </citation>
    <scope>NUCLEOTIDE SEQUENCE [LARGE SCALE GENOMIC DNA]</scope>
    <source>
        <strain evidence="3 4">DSM 18862</strain>
    </source>
</reference>
<feature type="domain" description="Glycosyltransferase 2-like" evidence="2">
    <location>
        <begin position="14"/>
        <end position="138"/>
    </location>
</feature>
<dbReference type="Gene3D" id="3.90.550.10">
    <property type="entry name" value="Spore Coat Polysaccharide Biosynthesis Protein SpsA, Chain A"/>
    <property type="match status" value="1"/>
</dbReference>
<evidence type="ECO:0000313" key="3">
    <source>
        <dbReference type="EMBL" id="ONH45434.1"/>
    </source>
</evidence>
<dbReference type="InterPro" id="IPR029044">
    <property type="entry name" value="Nucleotide-diphossugar_trans"/>
</dbReference>
<keyword evidence="1" id="KW-0472">Membrane</keyword>
<evidence type="ECO:0000259" key="2">
    <source>
        <dbReference type="Pfam" id="PF00535"/>
    </source>
</evidence>
<comment type="caution">
    <text evidence="3">The sequence shown here is derived from an EMBL/GenBank/DDBJ whole genome shotgun (WGS) entry which is preliminary data.</text>
</comment>
<keyword evidence="1" id="KW-1003">Cell membrane</keyword>
<proteinExistence type="predicted"/>
<accession>A0A1V2JJF0</accession>
<dbReference type="EMBL" id="MNPV01000003">
    <property type="protein sequence ID" value="ONH45434.1"/>
    <property type="molecule type" value="Genomic_DNA"/>
</dbReference>
<keyword evidence="3" id="KW-0808">Transferase</keyword>
<dbReference type="GO" id="GO:0016740">
    <property type="term" value="F:transferase activity"/>
    <property type="evidence" value="ECO:0007669"/>
    <property type="project" value="UniProtKB-KW"/>
</dbReference>
<name>A0A1V2JJF0_PSEAZ</name>
<dbReference type="AlphaFoldDB" id="A0A1V2JJF0"/>